<evidence type="ECO:0000256" key="3">
    <source>
        <dbReference type="ARBA" id="ARBA00022553"/>
    </source>
</evidence>
<dbReference type="Proteomes" id="UP001235094">
    <property type="component" value="Unassembled WGS sequence"/>
</dbReference>
<dbReference type="EC" id="2.7.13.3" evidence="2"/>
<dbReference type="RefSeq" id="WP_306890901.1">
    <property type="nucleotide sequence ID" value="NZ_JAUSVR010000010.1"/>
</dbReference>
<dbReference type="PROSITE" id="PS50112">
    <property type="entry name" value="PAS"/>
    <property type="match status" value="1"/>
</dbReference>
<dbReference type="CDD" id="cd00082">
    <property type="entry name" value="HisKA"/>
    <property type="match status" value="1"/>
</dbReference>
<dbReference type="InterPro" id="IPR036097">
    <property type="entry name" value="HisK_dim/P_sf"/>
</dbReference>
<sequence>MHGAMHVVGAHHWGLVALSVLIAIAASFTALDLAGRVPQYSGRTRAGWLATAALVLGGGVWAMHFVAMLALHLGMVVSYDLPLTALSFAIAVLGTGVALTAASQPGLSPAGLVLSGVFMGLVIVGMHYTGMFAMRVPGTIVYDPLYAGAAVVLAIGASTSALWLAFRRSSLAERLGGSLAMGIGISGMHYVAMAGVTFTAGDAEAMAHVGGSMDNVHVVIAVSAGSFAIFAAALLAAMYDRRFTLLAEREKALWREGEERFRTLYRRTPLPLHSLGPNGLIEQVSDRWLDLLGYRRAEVIGRPLTDFMTPESVRERDEDHWPRLVGTGELHEAEYRLVARDGRLIDCILSAVAERDAQGRITKTLCGLIDVTDRRRAEEALRQAQKLEAVGQLTGGIAHDFNNLLAVVMGNLELVRKRAPNEPRLMTLIDNTLQAAQRGAALTQRMLAFARRQDLKPQPVDVPELVMGMAELLRRSIGPSVRIETRFPLGLPQARVDANQLELALLNLAVNARDAMADGGMIVIGAREETVPAQADEPEPGALRPGRYFCLSISDTGAGMDAVTLARAAEPFFTTKGVGKGTGLGLAMVHGLAAQSGGALILASEPGQGTIASIYLPIAEPSARGTAMRVDTEPTPPTSTEPEAPAGSGTTRVLVVDDDPLVLSATSAMLEDLGFIVTEASSGKQALDLLDEGMSFDMVLTDQAMPGMTGVQLAAVIRQRRPSLPVVLGTGYAELPADAGASLTRLGKPFSREALRRAVLDATRPDNVVPLPSRTG</sequence>
<dbReference type="InterPro" id="IPR000700">
    <property type="entry name" value="PAS-assoc_C"/>
</dbReference>
<dbReference type="SMART" id="SM00091">
    <property type="entry name" value="PAS"/>
    <property type="match status" value="1"/>
</dbReference>
<feature type="domain" description="PAS" evidence="9">
    <location>
        <begin position="257"/>
        <end position="312"/>
    </location>
</feature>
<evidence type="ECO:0000259" key="8">
    <source>
        <dbReference type="PROSITE" id="PS50110"/>
    </source>
</evidence>
<evidence type="ECO:0000256" key="6">
    <source>
        <dbReference type="SAM" id="MobiDB-lite"/>
    </source>
</evidence>
<evidence type="ECO:0000256" key="1">
    <source>
        <dbReference type="ARBA" id="ARBA00000085"/>
    </source>
</evidence>
<evidence type="ECO:0000256" key="5">
    <source>
        <dbReference type="PROSITE-ProRule" id="PRU00244"/>
    </source>
</evidence>
<dbReference type="PROSITE" id="PS50113">
    <property type="entry name" value="PAC"/>
    <property type="match status" value="1"/>
</dbReference>
<dbReference type="SUPFAM" id="SSF55874">
    <property type="entry name" value="ATPase domain of HSP90 chaperone/DNA topoisomerase II/histidine kinase"/>
    <property type="match status" value="1"/>
</dbReference>
<feature type="region of interest" description="Disordered" evidence="6">
    <location>
        <begin position="628"/>
        <end position="651"/>
    </location>
</feature>
<dbReference type="Pfam" id="PF13426">
    <property type="entry name" value="PAS_9"/>
    <property type="match status" value="1"/>
</dbReference>
<dbReference type="PROSITE" id="PS50109">
    <property type="entry name" value="HIS_KIN"/>
    <property type="match status" value="1"/>
</dbReference>
<dbReference type="EMBL" id="JAUSVR010000010">
    <property type="protein sequence ID" value="MDQ0512225.1"/>
    <property type="molecule type" value="Genomic_DNA"/>
</dbReference>
<dbReference type="PANTHER" id="PTHR43065:SF49">
    <property type="entry name" value="HISTIDINE KINASE"/>
    <property type="match status" value="1"/>
</dbReference>
<dbReference type="SMART" id="SM00388">
    <property type="entry name" value="HisKA"/>
    <property type="match status" value="1"/>
</dbReference>
<feature type="domain" description="Response regulatory" evidence="8">
    <location>
        <begin position="652"/>
        <end position="763"/>
    </location>
</feature>
<organism evidence="12 13">
    <name type="scientific">Ancylobacter amanitiformis</name>
    <dbReference type="NCBI Taxonomy" id="217069"/>
    <lineage>
        <taxon>Bacteria</taxon>
        <taxon>Pseudomonadati</taxon>
        <taxon>Pseudomonadota</taxon>
        <taxon>Alphaproteobacteria</taxon>
        <taxon>Hyphomicrobiales</taxon>
        <taxon>Xanthobacteraceae</taxon>
        <taxon>Ancylobacter</taxon>
    </lineage>
</organism>
<evidence type="ECO:0000259" key="7">
    <source>
        <dbReference type="PROSITE" id="PS50109"/>
    </source>
</evidence>
<dbReference type="InterPro" id="IPR011006">
    <property type="entry name" value="CheY-like_superfamily"/>
</dbReference>
<dbReference type="InterPro" id="IPR003661">
    <property type="entry name" value="HisK_dim/P_dom"/>
</dbReference>
<dbReference type="InterPro" id="IPR035965">
    <property type="entry name" value="PAS-like_dom_sf"/>
</dbReference>
<dbReference type="Gene3D" id="3.30.565.10">
    <property type="entry name" value="Histidine kinase-like ATPase, C-terminal domain"/>
    <property type="match status" value="1"/>
</dbReference>
<keyword evidence="5" id="KW-0812">Transmembrane</keyword>
<dbReference type="NCBIfam" id="TIGR00229">
    <property type="entry name" value="sensory_box"/>
    <property type="match status" value="1"/>
</dbReference>
<dbReference type="InterPro" id="IPR005330">
    <property type="entry name" value="MHYT_dom"/>
</dbReference>
<dbReference type="Pfam" id="PF00512">
    <property type="entry name" value="HisKA"/>
    <property type="match status" value="1"/>
</dbReference>
<name>A0ABU0LU62_9HYPH</name>
<feature type="domain" description="PAC" evidence="10">
    <location>
        <begin position="331"/>
        <end position="383"/>
    </location>
</feature>
<dbReference type="CDD" id="cd00130">
    <property type="entry name" value="PAS"/>
    <property type="match status" value="1"/>
</dbReference>
<dbReference type="InterPro" id="IPR004358">
    <property type="entry name" value="Sig_transdc_His_kin-like_C"/>
</dbReference>
<dbReference type="SMART" id="SM00448">
    <property type="entry name" value="REC"/>
    <property type="match status" value="1"/>
</dbReference>
<dbReference type="InterPro" id="IPR001789">
    <property type="entry name" value="Sig_transdc_resp-reg_receiver"/>
</dbReference>
<evidence type="ECO:0000256" key="2">
    <source>
        <dbReference type="ARBA" id="ARBA00012438"/>
    </source>
</evidence>
<feature type="modified residue" description="4-aspartylphosphate" evidence="4">
    <location>
        <position position="702"/>
    </location>
</feature>
<dbReference type="Pfam" id="PF00072">
    <property type="entry name" value="Response_reg"/>
    <property type="match status" value="1"/>
</dbReference>
<dbReference type="InterPro" id="IPR003594">
    <property type="entry name" value="HATPase_dom"/>
</dbReference>
<dbReference type="Pfam" id="PF03707">
    <property type="entry name" value="MHYT"/>
    <property type="match status" value="2"/>
</dbReference>
<dbReference type="Gene3D" id="1.10.287.130">
    <property type="match status" value="1"/>
</dbReference>
<feature type="transmembrane region" description="Helical" evidence="5">
    <location>
        <begin position="110"/>
        <end position="133"/>
    </location>
</feature>
<evidence type="ECO:0000256" key="4">
    <source>
        <dbReference type="PROSITE-ProRule" id="PRU00169"/>
    </source>
</evidence>
<reference evidence="12 13" key="1">
    <citation type="submission" date="2023-07" db="EMBL/GenBank/DDBJ databases">
        <title>Genomic Encyclopedia of Type Strains, Phase IV (KMG-IV): sequencing the most valuable type-strain genomes for metagenomic binning, comparative biology and taxonomic classification.</title>
        <authorList>
            <person name="Goeker M."/>
        </authorList>
    </citation>
    <scope>NUCLEOTIDE SEQUENCE [LARGE SCALE GENOMIC DNA]</scope>
    <source>
        <strain evidence="12 13">DSM 15561</strain>
    </source>
</reference>
<dbReference type="PANTHER" id="PTHR43065">
    <property type="entry name" value="SENSOR HISTIDINE KINASE"/>
    <property type="match status" value="1"/>
</dbReference>
<comment type="catalytic activity">
    <reaction evidence="1">
        <text>ATP + protein L-histidine = ADP + protein N-phospho-L-histidine.</text>
        <dbReference type="EC" id="2.7.13.3"/>
    </reaction>
</comment>
<gene>
    <name evidence="12" type="ORF">QOZ99_003127</name>
</gene>
<dbReference type="Gene3D" id="3.40.50.2300">
    <property type="match status" value="1"/>
</dbReference>
<feature type="domain" description="MHYT" evidence="11">
    <location>
        <begin position="11"/>
        <end position="199"/>
    </location>
</feature>
<feature type="transmembrane region" description="Helical" evidence="5">
    <location>
        <begin position="178"/>
        <end position="198"/>
    </location>
</feature>
<dbReference type="InterPro" id="IPR036890">
    <property type="entry name" value="HATPase_C_sf"/>
</dbReference>
<dbReference type="PRINTS" id="PR00344">
    <property type="entry name" value="BCTRLSENSOR"/>
</dbReference>
<feature type="transmembrane region" description="Helical" evidence="5">
    <location>
        <begin position="218"/>
        <end position="239"/>
    </location>
</feature>
<keyword evidence="5" id="KW-0472">Membrane</keyword>
<dbReference type="Gene3D" id="3.30.450.20">
    <property type="entry name" value="PAS domain"/>
    <property type="match status" value="1"/>
</dbReference>
<dbReference type="InterPro" id="IPR001610">
    <property type="entry name" value="PAC"/>
</dbReference>
<dbReference type="SUPFAM" id="SSF52172">
    <property type="entry name" value="CheY-like"/>
    <property type="match status" value="1"/>
</dbReference>
<proteinExistence type="predicted"/>
<keyword evidence="13" id="KW-1185">Reference proteome</keyword>
<dbReference type="SUPFAM" id="SSF55785">
    <property type="entry name" value="PYP-like sensor domain (PAS domain)"/>
    <property type="match status" value="1"/>
</dbReference>
<dbReference type="PROSITE" id="PS50924">
    <property type="entry name" value="MHYT"/>
    <property type="match status" value="1"/>
</dbReference>
<feature type="transmembrane region" description="Helical" evidence="5">
    <location>
        <begin position="83"/>
        <end position="103"/>
    </location>
</feature>
<dbReference type="Pfam" id="PF02518">
    <property type="entry name" value="HATPase_c"/>
    <property type="match status" value="1"/>
</dbReference>
<dbReference type="PROSITE" id="PS50110">
    <property type="entry name" value="RESPONSE_REGULATORY"/>
    <property type="match status" value="1"/>
</dbReference>
<evidence type="ECO:0000313" key="13">
    <source>
        <dbReference type="Proteomes" id="UP001235094"/>
    </source>
</evidence>
<feature type="transmembrane region" description="Helical" evidence="5">
    <location>
        <begin position="46"/>
        <end position="71"/>
    </location>
</feature>
<keyword evidence="5" id="KW-1133">Transmembrane helix</keyword>
<feature type="transmembrane region" description="Helical" evidence="5">
    <location>
        <begin position="145"/>
        <end position="166"/>
    </location>
</feature>
<feature type="domain" description="Histidine kinase" evidence="7">
    <location>
        <begin position="396"/>
        <end position="620"/>
    </location>
</feature>
<evidence type="ECO:0000313" key="12">
    <source>
        <dbReference type="EMBL" id="MDQ0512225.1"/>
    </source>
</evidence>
<evidence type="ECO:0000259" key="9">
    <source>
        <dbReference type="PROSITE" id="PS50112"/>
    </source>
</evidence>
<comment type="caution">
    <text evidence="12">The sequence shown here is derived from an EMBL/GenBank/DDBJ whole genome shotgun (WGS) entry which is preliminary data.</text>
</comment>
<dbReference type="InterPro" id="IPR005467">
    <property type="entry name" value="His_kinase_dom"/>
</dbReference>
<dbReference type="InterPro" id="IPR000014">
    <property type="entry name" value="PAS"/>
</dbReference>
<dbReference type="SUPFAM" id="SSF47384">
    <property type="entry name" value="Homodimeric domain of signal transducing histidine kinase"/>
    <property type="match status" value="1"/>
</dbReference>
<dbReference type="SMART" id="SM00387">
    <property type="entry name" value="HATPase_c"/>
    <property type="match status" value="1"/>
</dbReference>
<dbReference type="SMART" id="SM00086">
    <property type="entry name" value="PAC"/>
    <property type="match status" value="1"/>
</dbReference>
<feature type="transmembrane region" description="Helical" evidence="5">
    <location>
        <begin position="12"/>
        <end position="34"/>
    </location>
</feature>
<evidence type="ECO:0000259" key="11">
    <source>
        <dbReference type="PROSITE" id="PS50924"/>
    </source>
</evidence>
<evidence type="ECO:0000259" key="10">
    <source>
        <dbReference type="PROSITE" id="PS50113"/>
    </source>
</evidence>
<keyword evidence="3 4" id="KW-0597">Phosphoprotein</keyword>
<accession>A0ABU0LU62</accession>
<protein>
    <recommendedName>
        <fullName evidence="2">histidine kinase</fullName>
        <ecNumber evidence="2">2.7.13.3</ecNumber>
    </recommendedName>
</protein>